<evidence type="ECO:0000313" key="2">
    <source>
        <dbReference type="Proteomes" id="UP000541154"/>
    </source>
</evidence>
<proteinExistence type="predicted"/>
<dbReference type="PANTHER" id="PTHR38797">
    <property type="entry name" value="NUCLEAR PORE COMPLEX PROTEIN NUP85-RELATED"/>
    <property type="match status" value="1"/>
</dbReference>
<organism evidence="1 2">
    <name type="scientific">Petromyces alliaceus</name>
    <name type="common">Aspergillus alliaceus</name>
    <dbReference type="NCBI Taxonomy" id="209559"/>
    <lineage>
        <taxon>Eukaryota</taxon>
        <taxon>Fungi</taxon>
        <taxon>Dikarya</taxon>
        <taxon>Ascomycota</taxon>
        <taxon>Pezizomycotina</taxon>
        <taxon>Eurotiomycetes</taxon>
        <taxon>Eurotiomycetidae</taxon>
        <taxon>Eurotiales</taxon>
        <taxon>Aspergillaceae</taxon>
        <taxon>Aspergillus</taxon>
        <taxon>Aspergillus subgen. Circumdati</taxon>
    </lineage>
</organism>
<protein>
    <submittedName>
        <fullName evidence="1">Uncharacterized protein</fullName>
    </submittedName>
</protein>
<dbReference type="InterPro" id="IPR022085">
    <property type="entry name" value="OpdG"/>
</dbReference>
<dbReference type="InterPro" id="IPR053204">
    <property type="entry name" value="Oxopyrrolidines_Biosynth-assoc"/>
</dbReference>
<dbReference type="AlphaFoldDB" id="A0A8H5ZVJ3"/>
<dbReference type="Proteomes" id="UP000541154">
    <property type="component" value="Unassembled WGS sequence"/>
</dbReference>
<dbReference type="PANTHER" id="PTHR38797:SF4">
    <property type="entry name" value="NUCLEAR PORE COMPLEX PROTEIN NUP85"/>
    <property type="match status" value="1"/>
</dbReference>
<gene>
    <name evidence="1" type="ORF">ETB97_009829</name>
</gene>
<reference evidence="1 2" key="1">
    <citation type="submission" date="2019-04" db="EMBL/GenBank/DDBJ databases">
        <title>Aspergillus burnettii sp. nov., novel species from soil in southeast Queensland.</title>
        <authorList>
            <person name="Gilchrist C.L.M."/>
            <person name="Pitt J.I."/>
            <person name="Lange L."/>
            <person name="Lacey H.J."/>
            <person name="Vuong D."/>
            <person name="Midgley D.J."/>
            <person name="Greenfield P."/>
            <person name="Bradbury M."/>
            <person name="Lacey E."/>
            <person name="Busk P.K."/>
            <person name="Pilgaard B."/>
            <person name="Chooi Y.H."/>
            <person name="Piggott A.M."/>
        </authorList>
    </citation>
    <scope>NUCLEOTIDE SEQUENCE [LARGE SCALE GENOMIC DNA]</scope>
    <source>
        <strain evidence="1 2">FRR 5400</strain>
    </source>
</reference>
<name>A0A8H5ZVJ3_PETAA</name>
<dbReference type="Pfam" id="PF12311">
    <property type="entry name" value="DUF3632"/>
    <property type="match status" value="1"/>
</dbReference>
<accession>A0A8H5ZVJ3</accession>
<sequence length="277" mass="31496">MSSLNLHIDENDPDVKDVCGRYSRWKAFCILKRYLEPDGDLSLEQAAQLITRMLPTSAESNNYYISVTLGHDAIDVAQQIHYSNPAQARLVRLLERLQISQKLIGLDNGELHEQYVSLSGVVQFSIVLYERYNFTESITADEEGHYVNSLAFFARLCTSGLWNSVHHAVWTMRENLEEGRSEDIYSECICGSAVWILCAGQWLFNQVVREPIEIDNGDRSLQGGRLYTGPELGMERWNFWQTTFAAAVEGDKANDEAKALARKCVNVMECLARDAMW</sequence>
<keyword evidence="2" id="KW-1185">Reference proteome</keyword>
<dbReference type="EMBL" id="SPNV01000490">
    <property type="protein sequence ID" value="KAF5855154.1"/>
    <property type="molecule type" value="Genomic_DNA"/>
</dbReference>
<evidence type="ECO:0000313" key="1">
    <source>
        <dbReference type="EMBL" id="KAF5855154.1"/>
    </source>
</evidence>
<comment type="caution">
    <text evidence="1">The sequence shown here is derived from an EMBL/GenBank/DDBJ whole genome shotgun (WGS) entry which is preliminary data.</text>
</comment>